<proteinExistence type="predicted"/>
<protein>
    <submittedName>
        <fullName evidence="1">Uncharacterized protein</fullName>
    </submittedName>
</protein>
<evidence type="ECO:0000313" key="2">
    <source>
        <dbReference type="Proteomes" id="UP000001811"/>
    </source>
</evidence>
<evidence type="ECO:0000313" key="1">
    <source>
        <dbReference type="Ensembl" id="ENSOCUP00000045310.1"/>
    </source>
</evidence>
<name>A0A5F9DHP8_RABIT</name>
<dbReference type="PANTHER" id="PTHR10306">
    <property type="entry name" value="SYNAPTOPHYSIN"/>
    <property type="match status" value="1"/>
</dbReference>
<reference evidence="1" key="2">
    <citation type="submission" date="2025-08" db="UniProtKB">
        <authorList>
            <consortium name="Ensembl"/>
        </authorList>
    </citation>
    <scope>IDENTIFICATION</scope>
    <source>
        <strain evidence="1">Thorbecke</strain>
    </source>
</reference>
<accession>A0A5F9DHP8</accession>
<reference evidence="1" key="3">
    <citation type="submission" date="2025-09" db="UniProtKB">
        <authorList>
            <consortium name="Ensembl"/>
        </authorList>
    </citation>
    <scope>IDENTIFICATION</scope>
    <source>
        <strain evidence="1">Thorbecke</strain>
    </source>
</reference>
<keyword evidence="2" id="KW-1185">Reference proteome</keyword>
<dbReference type="GeneTree" id="ENSGT01030000234637"/>
<organism evidence="1 2">
    <name type="scientific">Oryctolagus cuniculus</name>
    <name type="common">Rabbit</name>
    <dbReference type="NCBI Taxonomy" id="9986"/>
    <lineage>
        <taxon>Eukaryota</taxon>
        <taxon>Metazoa</taxon>
        <taxon>Chordata</taxon>
        <taxon>Craniata</taxon>
        <taxon>Vertebrata</taxon>
        <taxon>Euteleostomi</taxon>
        <taxon>Mammalia</taxon>
        <taxon>Eutheria</taxon>
        <taxon>Euarchontoglires</taxon>
        <taxon>Glires</taxon>
        <taxon>Lagomorpha</taxon>
        <taxon>Leporidae</taxon>
        <taxon>Oryctolagus</taxon>
    </lineage>
</organism>
<dbReference type="Ensembl" id="ENSOCUT00000055802.1">
    <property type="protein sequence ID" value="ENSOCUP00000045310.1"/>
    <property type="gene ID" value="ENSOCUG00000036604.1"/>
</dbReference>
<dbReference type="AlphaFoldDB" id="A0A5F9DHP8"/>
<dbReference type="InterPro" id="IPR001285">
    <property type="entry name" value="Synaptophysin/porin"/>
</dbReference>
<dbReference type="PANTHER" id="PTHR10306:SF9">
    <property type="entry name" value="SYNAPTOPHYSIN-LIKE PROTEIN 1"/>
    <property type="match status" value="1"/>
</dbReference>
<dbReference type="Proteomes" id="UP000001811">
    <property type="component" value="Unplaced"/>
</dbReference>
<dbReference type="GO" id="GO:0030672">
    <property type="term" value="C:synaptic vesicle membrane"/>
    <property type="evidence" value="ECO:0007669"/>
    <property type="project" value="TreeGrafter"/>
</dbReference>
<sequence length="78" mass="8818">MSPFQINLNPLKEPLGFIKIFEWIVSILTFATCGCFKGRTEVLVNCPPQVTDNKTITASFGYPFRLNQESFQTSLNSQ</sequence>
<dbReference type="PRINTS" id="PR00220">
    <property type="entry name" value="SYNAPTOPHYSN"/>
</dbReference>
<dbReference type="InParanoid" id="A0A5F9DHP8"/>
<reference evidence="1 2" key="1">
    <citation type="journal article" date="2011" name="Nature">
        <title>A high-resolution map of human evolutionary constraint using 29 mammals.</title>
        <authorList>
            <person name="Lindblad-Toh K."/>
            <person name="Garber M."/>
            <person name="Zuk O."/>
            <person name="Lin M.F."/>
            <person name="Parker B.J."/>
            <person name="Washietl S."/>
            <person name="Kheradpour P."/>
            <person name="Ernst J."/>
            <person name="Jordan G."/>
            <person name="Mauceli E."/>
            <person name="Ward L.D."/>
            <person name="Lowe C.B."/>
            <person name="Holloway A.K."/>
            <person name="Clamp M."/>
            <person name="Gnerre S."/>
            <person name="Alfoldi J."/>
            <person name="Beal K."/>
            <person name="Chang J."/>
            <person name="Clawson H."/>
            <person name="Cuff J."/>
            <person name="Di Palma F."/>
            <person name="Fitzgerald S."/>
            <person name="Flicek P."/>
            <person name="Guttman M."/>
            <person name="Hubisz M.J."/>
            <person name="Jaffe D.B."/>
            <person name="Jungreis I."/>
            <person name="Kent W.J."/>
            <person name="Kostka D."/>
            <person name="Lara M."/>
            <person name="Martins A.L."/>
            <person name="Massingham T."/>
            <person name="Moltke I."/>
            <person name="Raney B.J."/>
            <person name="Rasmussen M.D."/>
            <person name="Robinson J."/>
            <person name="Stark A."/>
            <person name="Vilella A.J."/>
            <person name="Wen J."/>
            <person name="Xie X."/>
            <person name="Zody M.C."/>
            <person name="Baldwin J."/>
            <person name="Bloom T."/>
            <person name="Chin C.W."/>
            <person name="Heiman D."/>
            <person name="Nicol R."/>
            <person name="Nusbaum C."/>
            <person name="Young S."/>
            <person name="Wilkinson J."/>
            <person name="Worley K.C."/>
            <person name="Kovar C.L."/>
            <person name="Muzny D.M."/>
            <person name="Gibbs R.A."/>
            <person name="Cree A."/>
            <person name="Dihn H.H."/>
            <person name="Fowler G."/>
            <person name="Jhangiani S."/>
            <person name="Joshi V."/>
            <person name="Lee S."/>
            <person name="Lewis L.R."/>
            <person name="Nazareth L.V."/>
            <person name="Okwuonu G."/>
            <person name="Santibanez J."/>
            <person name="Warren W.C."/>
            <person name="Mardis E.R."/>
            <person name="Weinstock G.M."/>
            <person name="Wilson R.K."/>
            <person name="Delehaunty K."/>
            <person name="Dooling D."/>
            <person name="Fronik C."/>
            <person name="Fulton L."/>
            <person name="Fulton B."/>
            <person name="Graves T."/>
            <person name="Minx P."/>
            <person name="Sodergren E."/>
            <person name="Birney E."/>
            <person name="Margulies E.H."/>
            <person name="Herrero J."/>
            <person name="Green E.D."/>
            <person name="Haussler D."/>
            <person name="Siepel A."/>
            <person name="Goldman N."/>
            <person name="Pollard K.S."/>
            <person name="Pedersen J.S."/>
            <person name="Lander E.S."/>
            <person name="Kellis M."/>
        </authorList>
    </citation>
    <scope>NUCLEOTIDE SEQUENCE [LARGE SCALE GENOMIC DNA]</scope>
    <source>
        <strain evidence="2">Thorbecke</strain>
    </source>
</reference>
<dbReference type="STRING" id="9986.ENSOCUP00000045310"/>